<dbReference type="SMART" id="SM00382">
    <property type="entry name" value="AAA"/>
    <property type="match status" value="1"/>
</dbReference>
<evidence type="ECO:0000256" key="6">
    <source>
        <dbReference type="ARBA" id="ARBA00023054"/>
    </source>
</evidence>
<dbReference type="GeneID" id="36341771"/>
<dbReference type="GO" id="GO:0016887">
    <property type="term" value="F:ATP hydrolysis activity"/>
    <property type="evidence" value="ECO:0007669"/>
    <property type="project" value="InterPro"/>
</dbReference>
<evidence type="ECO:0000256" key="2">
    <source>
        <dbReference type="ARBA" id="ARBA00004436"/>
    </source>
</evidence>
<keyword evidence="13" id="KW-1185">Reference proteome</keyword>
<dbReference type="InterPro" id="IPR003593">
    <property type="entry name" value="AAA+_ATPase"/>
</dbReference>
<evidence type="ECO:0000256" key="3">
    <source>
        <dbReference type="ARBA" id="ARBA00022741"/>
    </source>
</evidence>
<dbReference type="SUPFAM" id="SSF52540">
    <property type="entry name" value="P-loop containing nucleoside triphosphate hydrolases"/>
    <property type="match status" value="1"/>
</dbReference>
<dbReference type="GO" id="GO:0008270">
    <property type="term" value="F:zinc ion binding"/>
    <property type="evidence" value="ECO:0007669"/>
    <property type="project" value="TreeGrafter"/>
</dbReference>
<keyword evidence="6" id="KW-0175">Coiled coil</keyword>
<accession>W6UZI2</accession>
<evidence type="ECO:0000256" key="5">
    <source>
        <dbReference type="ARBA" id="ARBA00022840"/>
    </source>
</evidence>
<comment type="caution">
    <text evidence="12">The sequence shown here is derived from an EMBL/GenBank/DDBJ whole genome shotgun (WGS) entry which is preliminary data.</text>
</comment>
<comment type="subcellular location">
    <subcellularLocation>
        <location evidence="1">Mitochondrion inner membrane</location>
    </subcellularLocation>
    <subcellularLocation>
        <location evidence="2">Mitochondrion matrix</location>
        <location evidence="2">Mitochondrion nucleoid</location>
    </subcellularLocation>
</comment>
<evidence type="ECO:0000256" key="10">
    <source>
        <dbReference type="SAM" id="MobiDB-lite"/>
    </source>
</evidence>
<evidence type="ECO:0000259" key="11">
    <source>
        <dbReference type="SMART" id="SM00382"/>
    </source>
</evidence>
<reference evidence="12 13" key="1">
    <citation type="journal article" date="2013" name="Nat. Genet.">
        <title>The genome of the hydatid tapeworm Echinococcus granulosus.</title>
        <authorList>
            <person name="Zheng H."/>
            <person name="Zhang W."/>
            <person name="Zhang L."/>
            <person name="Zhang Z."/>
            <person name="Li J."/>
            <person name="Lu G."/>
            <person name="Zhu Y."/>
            <person name="Wang Y."/>
            <person name="Huang Y."/>
            <person name="Liu J."/>
            <person name="Kang H."/>
            <person name="Chen J."/>
            <person name="Wang L."/>
            <person name="Chen A."/>
            <person name="Yu S."/>
            <person name="Gao Z."/>
            <person name="Jin L."/>
            <person name="Gu W."/>
            <person name="Wang Z."/>
            <person name="Zhao L."/>
            <person name="Shi B."/>
            <person name="Wen H."/>
            <person name="Lin R."/>
            <person name="Jones M.K."/>
            <person name="Brejova B."/>
            <person name="Vinar T."/>
            <person name="Zhao G."/>
            <person name="McManus D.P."/>
            <person name="Chen Z."/>
            <person name="Zhou Y."/>
            <person name="Wang S."/>
        </authorList>
    </citation>
    <scope>NUCLEOTIDE SEQUENCE [LARGE SCALE GENOMIC DNA]</scope>
</reference>
<evidence type="ECO:0000256" key="1">
    <source>
        <dbReference type="ARBA" id="ARBA00004273"/>
    </source>
</evidence>
<dbReference type="InterPro" id="IPR003959">
    <property type="entry name" value="ATPase_AAA_core"/>
</dbReference>
<dbReference type="GO" id="GO:0005743">
    <property type="term" value="C:mitochondrial inner membrane"/>
    <property type="evidence" value="ECO:0007669"/>
    <property type="project" value="UniProtKB-SubCell"/>
</dbReference>
<proteinExistence type="predicted"/>
<dbReference type="EMBL" id="APAU02000050">
    <property type="protein sequence ID" value="EUB59064.1"/>
    <property type="molecule type" value="Genomic_DNA"/>
</dbReference>
<organism evidence="12 13">
    <name type="scientific">Echinococcus granulosus</name>
    <name type="common">Hydatid tapeworm</name>
    <dbReference type="NCBI Taxonomy" id="6210"/>
    <lineage>
        <taxon>Eukaryota</taxon>
        <taxon>Metazoa</taxon>
        <taxon>Spiralia</taxon>
        <taxon>Lophotrochozoa</taxon>
        <taxon>Platyhelminthes</taxon>
        <taxon>Cestoda</taxon>
        <taxon>Eucestoda</taxon>
        <taxon>Cyclophyllidea</taxon>
        <taxon>Taeniidae</taxon>
        <taxon>Echinococcus</taxon>
        <taxon>Echinococcus granulosus group</taxon>
    </lineage>
</organism>
<name>W6UZI2_ECHGR</name>
<evidence type="ECO:0000313" key="12">
    <source>
        <dbReference type="EMBL" id="EUB59064.1"/>
    </source>
</evidence>
<dbReference type="Pfam" id="PF00004">
    <property type="entry name" value="AAA"/>
    <property type="match status" value="1"/>
</dbReference>
<dbReference type="Gene3D" id="3.40.50.300">
    <property type="entry name" value="P-loop containing nucleotide triphosphate hydrolases"/>
    <property type="match status" value="1"/>
</dbReference>
<dbReference type="InterPro" id="IPR027417">
    <property type="entry name" value="P-loop_NTPase"/>
</dbReference>
<dbReference type="Pfam" id="PF12037">
    <property type="entry name" value="ATAD3_N"/>
    <property type="match status" value="1"/>
</dbReference>
<dbReference type="PANTHER" id="PTHR23075:SF0">
    <property type="entry name" value="ATPASE FAMILY AAA DOMAIN-CONTAINING PROTEIN 3"/>
    <property type="match status" value="1"/>
</dbReference>
<keyword evidence="5" id="KW-0067">ATP-binding</keyword>
<gene>
    <name evidence="12" type="ORF">EGR_06056</name>
</gene>
<evidence type="ECO:0000256" key="4">
    <source>
        <dbReference type="ARBA" id="ARBA00022792"/>
    </source>
</evidence>
<dbReference type="GO" id="GO:0042645">
    <property type="term" value="C:mitochondrial nucleoid"/>
    <property type="evidence" value="ECO:0007669"/>
    <property type="project" value="UniProtKB-SubCell"/>
</dbReference>
<keyword evidence="7" id="KW-0496">Mitochondrion</keyword>
<feature type="region of interest" description="Disordered" evidence="10">
    <location>
        <begin position="1"/>
        <end position="40"/>
    </location>
</feature>
<evidence type="ECO:0000256" key="9">
    <source>
        <dbReference type="ARBA" id="ARBA00023271"/>
    </source>
</evidence>
<dbReference type="FunFam" id="3.40.50.300:FF:000470">
    <property type="entry name" value="ATPase family, AAA domain containing 3A"/>
    <property type="match status" value="1"/>
</dbReference>
<dbReference type="GO" id="GO:0005524">
    <property type="term" value="F:ATP binding"/>
    <property type="evidence" value="ECO:0007669"/>
    <property type="project" value="UniProtKB-KW"/>
</dbReference>
<dbReference type="PANTHER" id="PTHR23075">
    <property type="entry name" value="PUTATIVE ATP-ASE"/>
    <property type="match status" value="1"/>
</dbReference>
<dbReference type="OMA" id="HKSITGG"/>
<dbReference type="Proteomes" id="UP000019149">
    <property type="component" value="Unassembled WGS sequence"/>
</dbReference>
<dbReference type="InterPro" id="IPR021911">
    <property type="entry name" value="ATAD3_N"/>
</dbReference>
<dbReference type="RefSeq" id="XP_024350260.1">
    <property type="nucleotide sequence ID" value="XM_024495305.1"/>
</dbReference>
<keyword evidence="4" id="KW-0999">Mitochondrion inner membrane</keyword>
<dbReference type="OrthoDB" id="199596at2759"/>
<feature type="domain" description="AAA+ ATPase" evidence="11">
    <location>
        <begin position="341"/>
        <end position="474"/>
    </location>
</feature>
<feature type="compositionally biased region" description="Basic and acidic residues" evidence="10">
    <location>
        <begin position="30"/>
        <end position="39"/>
    </location>
</feature>
<dbReference type="CTD" id="36341771"/>
<keyword evidence="9" id="KW-1135">Mitochondrion nucleoid</keyword>
<dbReference type="KEGG" id="egl:EGR_06056"/>
<keyword evidence="8" id="KW-0472">Membrane</keyword>
<keyword evidence="3" id="KW-0547">Nucleotide-binding</keyword>
<sequence length="635" mass="72248">MSWLFGYSRPQASDLKGEGAMPAPPAPPPPKKDDKRSLEEAISGFRFDSAALERAAKAARELESSKYAKEAFELSHMNEHTRQLEYQSKLKEYELGIEQMKGQQIRIQQEERRKTLDEEAKIQKHRVEYQDMLARKRQDDQMAQQTRMHEETLRKQEESVQKQETMRRQTIEYEANLRHQNELKQIEARLRGEAKIERENRDIRLERSRVEAREHRETILQSIQTAGSVIGAGLNAFLADRFKVVTAVGAATVLAGGVYAAKFGMGTLARYVESRIGKPSLVRETSRLNVVDMIRHPIQAFRKAFNRPGDPLKNIILEPSLEAHLRKVAVATRHTKANGGFYRNVLMAGPPGTGKTMMAKSLALHSGLDYAIMTGGDIAPLGSDGVTAIHKVFNWAKTSRKGVLLFVDEADAFLRKREQERISEGMRATLNAFLYRTGEQSQKFMLVLASNQPEQFDWAINDRMDEIVYFDLPKQRERERMIRQYFDLYLLQPSLDKKQRIHLADNIDYAAKCKEVAARTEGLSGRELSKITIAWQTAAFSSKDGTLSEEMMDSVVENAVAANKKKQEWRQHHLPDYQMEHPRPLTVGQCSPPPATCRCTWSTSASLPPCPYAHFNPTSIYRACSRQCHGLSGWV</sequence>
<protein>
    <submittedName>
        <fullName evidence="12">ATPase family AAA domain-containing protein 3-B</fullName>
    </submittedName>
</protein>
<dbReference type="GO" id="GO:0007005">
    <property type="term" value="P:mitochondrion organization"/>
    <property type="evidence" value="ECO:0007669"/>
    <property type="project" value="TreeGrafter"/>
</dbReference>
<dbReference type="STRING" id="6210.W6UZI2"/>
<evidence type="ECO:0000256" key="8">
    <source>
        <dbReference type="ARBA" id="ARBA00023136"/>
    </source>
</evidence>
<dbReference type="AlphaFoldDB" id="W6UZI2"/>
<evidence type="ECO:0000256" key="7">
    <source>
        <dbReference type="ARBA" id="ARBA00023128"/>
    </source>
</evidence>
<evidence type="ECO:0000313" key="13">
    <source>
        <dbReference type="Proteomes" id="UP000019149"/>
    </source>
</evidence>
<dbReference type="CDD" id="cd19512">
    <property type="entry name" value="RecA-like_ATAD3-like"/>
    <property type="match status" value="1"/>
</dbReference>